<dbReference type="GO" id="GO:0031146">
    <property type="term" value="P:SCF-dependent proteasomal ubiquitin-dependent protein catabolic process"/>
    <property type="evidence" value="ECO:0007669"/>
    <property type="project" value="TreeGrafter"/>
</dbReference>
<comment type="caution">
    <text evidence="1">The sequence shown here is derived from an EMBL/GenBank/DDBJ whole genome shotgun (WGS) entry which is preliminary data.</text>
</comment>
<dbReference type="Proteomes" id="UP000247702">
    <property type="component" value="Unassembled WGS sequence"/>
</dbReference>
<dbReference type="PANTHER" id="PTHR13318:SF95">
    <property type="entry name" value="F-BOX PROTEIN YLR352W"/>
    <property type="match status" value="1"/>
</dbReference>
<name>A0A2Z6Q997_9GLOM</name>
<dbReference type="InterPro" id="IPR032675">
    <property type="entry name" value="LRR_dom_sf"/>
</dbReference>
<dbReference type="InterPro" id="IPR036047">
    <property type="entry name" value="F-box-like_dom_sf"/>
</dbReference>
<dbReference type="AlphaFoldDB" id="A0A2Z6Q997"/>
<dbReference type="SUPFAM" id="SSF52047">
    <property type="entry name" value="RNI-like"/>
    <property type="match status" value="1"/>
</dbReference>
<sequence>MTTEKYKDPITISNLPSECFDEIFKYLKFDRRSLYSCLFVNRFWCRKVIPIIWRRPMPYNPTRMSIINIEVFIPFFNEEEKSCLINEGIDISKLPDRPFPLFNYAQYIHILDVGAIETATVSWLNKLKLQQSGETSNSLSTEMENSEVKCKELDGEVTTLQTETPASKATNAMVDSLCKIFMRSAFNLKYLILSPYKVNKDIPKSNIFANNEPGLVNLRKLKLRFYTNSLCQHEQRGNLYDLLKLLPNICNGLVHLDINRIKIPNYSTAEILAGLITSQPELTYCRFYKVYGETNLLMNVLPVHKLTHLVLDDMIFSGISLASLYQCTRLESLVLRKCRSLTFESIQPILKASIRLKFLHLSELPKDVVKAIIVKAGDALEQVSVRFISDDMNEGLETLGNHCQNVTHLSLSADYRRVDITGVITFINLLRNLSHLKLNLRMIDDKVELDNEFSKLGLEKLQYLELINIGVKGLQGFLSKCCSPLSTIIIDAIEEKHIKIFLDFLKENDSLRWVGIDYIFGADVFDKYVESCKMSDLEVCKKMNEMAEGYFKVFPGKQVRIREKYF</sequence>
<dbReference type="PANTHER" id="PTHR13318">
    <property type="entry name" value="PARTNER OF PAIRED, ISOFORM B-RELATED"/>
    <property type="match status" value="1"/>
</dbReference>
<evidence type="ECO:0000313" key="3">
    <source>
        <dbReference type="Proteomes" id="UP000247702"/>
    </source>
</evidence>
<evidence type="ECO:0000313" key="2">
    <source>
        <dbReference type="EMBL" id="GET03307.1"/>
    </source>
</evidence>
<dbReference type="Proteomes" id="UP000615446">
    <property type="component" value="Unassembled WGS sequence"/>
</dbReference>
<protein>
    <recommendedName>
        <fullName evidence="4">F-box domain-containing protein</fullName>
    </recommendedName>
</protein>
<evidence type="ECO:0000313" key="1">
    <source>
        <dbReference type="EMBL" id="GBB86737.1"/>
    </source>
</evidence>
<dbReference type="GO" id="GO:0019005">
    <property type="term" value="C:SCF ubiquitin ligase complex"/>
    <property type="evidence" value="ECO:0007669"/>
    <property type="project" value="TreeGrafter"/>
</dbReference>
<accession>A0A2Z6Q997</accession>
<proteinExistence type="predicted"/>
<dbReference type="SUPFAM" id="SSF81383">
    <property type="entry name" value="F-box domain"/>
    <property type="match status" value="1"/>
</dbReference>
<evidence type="ECO:0008006" key="4">
    <source>
        <dbReference type="Google" id="ProtNLM"/>
    </source>
</evidence>
<keyword evidence="3" id="KW-1185">Reference proteome</keyword>
<dbReference type="OrthoDB" id="3219396at2759"/>
<dbReference type="Gene3D" id="3.80.10.10">
    <property type="entry name" value="Ribonuclease Inhibitor"/>
    <property type="match status" value="1"/>
</dbReference>
<dbReference type="EMBL" id="BLAL01000319">
    <property type="protein sequence ID" value="GET03307.1"/>
    <property type="molecule type" value="Genomic_DNA"/>
</dbReference>
<organism evidence="1 3">
    <name type="scientific">Rhizophagus clarus</name>
    <dbReference type="NCBI Taxonomy" id="94130"/>
    <lineage>
        <taxon>Eukaryota</taxon>
        <taxon>Fungi</taxon>
        <taxon>Fungi incertae sedis</taxon>
        <taxon>Mucoromycota</taxon>
        <taxon>Glomeromycotina</taxon>
        <taxon>Glomeromycetes</taxon>
        <taxon>Glomerales</taxon>
        <taxon>Glomeraceae</taxon>
        <taxon>Rhizophagus</taxon>
    </lineage>
</organism>
<reference evidence="1 3" key="1">
    <citation type="submission" date="2017-11" db="EMBL/GenBank/DDBJ databases">
        <title>The genome of Rhizophagus clarus HR1 reveals common genetic basis of auxotrophy among arbuscular mycorrhizal fungi.</title>
        <authorList>
            <person name="Kobayashi Y."/>
        </authorList>
    </citation>
    <scope>NUCLEOTIDE SEQUENCE [LARGE SCALE GENOMIC DNA]</scope>
    <source>
        <strain evidence="1 3">HR1</strain>
    </source>
</reference>
<reference evidence="2" key="2">
    <citation type="submission" date="2019-10" db="EMBL/GenBank/DDBJ databases">
        <title>Conservation and host-specific expression of non-tandemly repeated heterogenous ribosome RNA gene in arbuscular mycorrhizal fungi.</title>
        <authorList>
            <person name="Maeda T."/>
            <person name="Kobayashi Y."/>
            <person name="Nakagawa T."/>
            <person name="Ezawa T."/>
            <person name="Yamaguchi K."/>
            <person name="Bino T."/>
            <person name="Nishimoto Y."/>
            <person name="Shigenobu S."/>
            <person name="Kawaguchi M."/>
        </authorList>
    </citation>
    <scope>NUCLEOTIDE SEQUENCE</scope>
    <source>
        <strain evidence="2">HR1</strain>
    </source>
</reference>
<dbReference type="EMBL" id="BEXD01000351">
    <property type="protein sequence ID" value="GBB86737.1"/>
    <property type="molecule type" value="Genomic_DNA"/>
</dbReference>
<gene>
    <name evidence="2" type="ORF">RCL2_002965100</name>
    <name evidence="1" type="ORF">RclHR1_13130003</name>
</gene>